<keyword evidence="1" id="KW-0547">Nucleotide-binding</keyword>
<dbReference type="GO" id="GO:0035006">
    <property type="term" value="P:melanization defense response"/>
    <property type="evidence" value="ECO:0007669"/>
    <property type="project" value="UniProtKB-ARBA"/>
</dbReference>
<dbReference type="GO" id="GO:0005525">
    <property type="term" value="F:GTP binding"/>
    <property type="evidence" value="ECO:0007669"/>
    <property type="project" value="UniProtKB-KW"/>
</dbReference>
<accession>A0A8X6YIN2</accession>
<keyword evidence="2" id="KW-0342">GTP-binding</keyword>
<dbReference type="OrthoDB" id="25896at2759"/>
<dbReference type="SUPFAM" id="SSF52540">
    <property type="entry name" value="P-loop containing nucleoside triphosphate hydrolases"/>
    <property type="match status" value="1"/>
</dbReference>
<gene>
    <name evidence="3" type="ORF">TNIN_447911</name>
</gene>
<evidence type="ECO:0000256" key="1">
    <source>
        <dbReference type="ARBA" id="ARBA00022741"/>
    </source>
</evidence>
<dbReference type="InterPro" id="IPR003578">
    <property type="entry name" value="Small_GTPase_Rho"/>
</dbReference>
<dbReference type="PRINTS" id="PR00449">
    <property type="entry name" value="RASTRNSFRMNG"/>
</dbReference>
<keyword evidence="4" id="KW-1185">Reference proteome</keyword>
<dbReference type="Pfam" id="PF00071">
    <property type="entry name" value="Ras"/>
    <property type="match status" value="1"/>
</dbReference>
<organism evidence="3 4">
    <name type="scientific">Trichonephila inaurata madagascariensis</name>
    <dbReference type="NCBI Taxonomy" id="2747483"/>
    <lineage>
        <taxon>Eukaryota</taxon>
        <taxon>Metazoa</taxon>
        <taxon>Ecdysozoa</taxon>
        <taxon>Arthropoda</taxon>
        <taxon>Chelicerata</taxon>
        <taxon>Arachnida</taxon>
        <taxon>Araneae</taxon>
        <taxon>Araneomorphae</taxon>
        <taxon>Entelegynae</taxon>
        <taxon>Araneoidea</taxon>
        <taxon>Nephilidae</taxon>
        <taxon>Trichonephila</taxon>
        <taxon>Trichonephila inaurata</taxon>
    </lineage>
</organism>
<dbReference type="Proteomes" id="UP000886998">
    <property type="component" value="Unassembled WGS sequence"/>
</dbReference>
<dbReference type="AlphaFoldDB" id="A0A8X6YIN2"/>
<dbReference type="GO" id="GO:0003924">
    <property type="term" value="F:GTPase activity"/>
    <property type="evidence" value="ECO:0007669"/>
    <property type="project" value="InterPro"/>
</dbReference>
<sequence length="204" mass="23260">MGRRFPVINQLNYVNIHIFGAPRCGVTRLIQSFVSSYNERDVLIHKELNSNTMAYQVPFQLDSYSFCLRICDLSQNTIAPSPNSDIMQLQYRADIAVYCYSFDDPASLPFITRLLSEKGNDGELKSILVGNKVDLRSEWKLGTHLNVWVFNSVTQNNVKWLAEIFGISWLVECSAETGQSVAEVFEVAVKFCGRKNKRKMIEMS</sequence>
<evidence type="ECO:0000256" key="2">
    <source>
        <dbReference type="ARBA" id="ARBA00023134"/>
    </source>
</evidence>
<dbReference type="GO" id="GO:0007264">
    <property type="term" value="P:small GTPase-mediated signal transduction"/>
    <property type="evidence" value="ECO:0007669"/>
    <property type="project" value="InterPro"/>
</dbReference>
<dbReference type="GO" id="GO:0022412">
    <property type="term" value="P:cellular process involved in reproduction in multicellular organism"/>
    <property type="evidence" value="ECO:0007669"/>
    <property type="project" value="UniProtKB-ARBA"/>
</dbReference>
<dbReference type="SMART" id="SM00174">
    <property type="entry name" value="RHO"/>
    <property type="match status" value="1"/>
</dbReference>
<dbReference type="InterPro" id="IPR027417">
    <property type="entry name" value="P-loop_NTPase"/>
</dbReference>
<name>A0A8X6YIN2_9ARAC</name>
<protein>
    <submittedName>
        <fullName evidence="3">Uncharacterized protein</fullName>
    </submittedName>
</protein>
<dbReference type="GO" id="GO:0035099">
    <property type="term" value="P:hemocyte migration"/>
    <property type="evidence" value="ECO:0007669"/>
    <property type="project" value="UniProtKB-ARBA"/>
</dbReference>
<dbReference type="CDD" id="cd00882">
    <property type="entry name" value="Ras_like_GTPase"/>
    <property type="match status" value="1"/>
</dbReference>
<dbReference type="EMBL" id="BMAV01018716">
    <property type="protein sequence ID" value="GFY71267.1"/>
    <property type="molecule type" value="Genomic_DNA"/>
</dbReference>
<dbReference type="PANTHER" id="PTHR24072">
    <property type="entry name" value="RHO FAMILY GTPASE"/>
    <property type="match status" value="1"/>
</dbReference>
<dbReference type="GO" id="GO:0001667">
    <property type="term" value="P:ameboidal-type cell migration"/>
    <property type="evidence" value="ECO:0007669"/>
    <property type="project" value="UniProtKB-ARBA"/>
</dbReference>
<evidence type="ECO:0000313" key="4">
    <source>
        <dbReference type="Proteomes" id="UP000886998"/>
    </source>
</evidence>
<reference evidence="3" key="1">
    <citation type="submission" date="2020-08" db="EMBL/GenBank/DDBJ databases">
        <title>Multicomponent nature underlies the extraordinary mechanical properties of spider dragline silk.</title>
        <authorList>
            <person name="Kono N."/>
            <person name="Nakamura H."/>
            <person name="Mori M."/>
            <person name="Yoshida Y."/>
            <person name="Ohtoshi R."/>
            <person name="Malay A.D."/>
            <person name="Moran D.A.P."/>
            <person name="Tomita M."/>
            <person name="Numata K."/>
            <person name="Arakawa K."/>
        </authorList>
    </citation>
    <scope>NUCLEOTIDE SEQUENCE</scope>
</reference>
<dbReference type="GO" id="GO:0003006">
    <property type="term" value="P:developmental process involved in reproduction"/>
    <property type="evidence" value="ECO:0007669"/>
    <property type="project" value="UniProtKB-ARBA"/>
</dbReference>
<dbReference type="Gene3D" id="3.40.50.300">
    <property type="entry name" value="P-loop containing nucleotide triphosphate hydrolases"/>
    <property type="match status" value="1"/>
</dbReference>
<dbReference type="InterPro" id="IPR001806">
    <property type="entry name" value="Small_GTPase"/>
</dbReference>
<proteinExistence type="predicted"/>
<comment type="caution">
    <text evidence="3">The sequence shown here is derived from an EMBL/GenBank/DDBJ whole genome shotgun (WGS) entry which is preliminary data.</text>
</comment>
<evidence type="ECO:0000313" key="3">
    <source>
        <dbReference type="EMBL" id="GFY71267.1"/>
    </source>
</evidence>